<evidence type="ECO:0000313" key="1">
    <source>
        <dbReference type="EMBL" id="MFC0203936.1"/>
    </source>
</evidence>
<evidence type="ECO:0000313" key="2">
    <source>
        <dbReference type="Proteomes" id="UP001589798"/>
    </source>
</evidence>
<name>A0ABV6CVA0_9SPHN</name>
<reference evidence="1 2" key="1">
    <citation type="submission" date="2024-09" db="EMBL/GenBank/DDBJ databases">
        <authorList>
            <person name="Sun Q."/>
            <person name="Mori K."/>
        </authorList>
    </citation>
    <scope>NUCLEOTIDE SEQUENCE [LARGE SCALE GENOMIC DNA]</scope>
    <source>
        <strain evidence="1 2">CCM 7706</strain>
    </source>
</reference>
<keyword evidence="2" id="KW-1185">Reference proteome</keyword>
<sequence length="84" mass="8908">MDVANTALAERIARALAGLDHSANADGVEASASVSVDETWRAYLERADAVLRTMREPSQAMARSGDAAVWATMIETAITESEAL</sequence>
<gene>
    <name evidence="1" type="ORF">ACFFJC_06590</name>
</gene>
<dbReference type="EMBL" id="JBHLWK010000010">
    <property type="protein sequence ID" value="MFC0203936.1"/>
    <property type="molecule type" value="Genomic_DNA"/>
</dbReference>
<protein>
    <submittedName>
        <fullName evidence="1">Uncharacterized protein</fullName>
    </submittedName>
</protein>
<dbReference type="Proteomes" id="UP001589798">
    <property type="component" value="Unassembled WGS sequence"/>
</dbReference>
<comment type="caution">
    <text evidence="1">The sequence shown here is derived from an EMBL/GenBank/DDBJ whole genome shotgun (WGS) entry which is preliminary data.</text>
</comment>
<accession>A0ABV6CVA0</accession>
<proteinExistence type="predicted"/>
<dbReference type="RefSeq" id="WP_379556371.1">
    <property type="nucleotide sequence ID" value="NZ_JBHUKO010000002.1"/>
</dbReference>
<organism evidence="1 2">
    <name type="scientific">Novosphingobium soli</name>
    <dbReference type="NCBI Taxonomy" id="574956"/>
    <lineage>
        <taxon>Bacteria</taxon>
        <taxon>Pseudomonadati</taxon>
        <taxon>Pseudomonadota</taxon>
        <taxon>Alphaproteobacteria</taxon>
        <taxon>Sphingomonadales</taxon>
        <taxon>Sphingomonadaceae</taxon>
        <taxon>Novosphingobium</taxon>
    </lineage>
</organism>